<dbReference type="InterPro" id="IPR013324">
    <property type="entry name" value="RNA_pol_sigma_r3/r4-like"/>
</dbReference>
<dbReference type="SUPFAM" id="SSF88659">
    <property type="entry name" value="Sigma3 and sigma4 domains of RNA polymerase sigma factors"/>
    <property type="match status" value="1"/>
</dbReference>
<feature type="domain" description="RNA polymerase sigma factor 70 region 4 type 2" evidence="1">
    <location>
        <begin position="2"/>
        <end position="50"/>
    </location>
</feature>
<evidence type="ECO:0000259" key="1">
    <source>
        <dbReference type="Pfam" id="PF08281"/>
    </source>
</evidence>
<dbReference type="InterPro" id="IPR036388">
    <property type="entry name" value="WH-like_DNA-bd_sf"/>
</dbReference>
<comment type="caution">
    <text evidence="2">The sequence shown here is derived from an EMBL/GenBank/DDBJ whole genome shotgun (WGS) entry which is preliminary data.</text>
</comment>
<dbReference type="InterPro" id="IPR013249">
    <property type="entry name" value="RNA_pol_sigma70_r4_t2"/>
</dbReference>
<evidence type="ECO:0000313" key="3">
    <source>
        <dbReference type="Proteomes" id="UP000638732"/>
    </source>
</evidence>
<name>A0A965ZGU6_9SPHI</name>
<evidence type="ECO:0000313" key="2">
    <source>
        <dbReference type="EMBL" id="NCD69734.1"/>
    </source>
</evidence>
<dbReference type="RefSeq" id="WP_166585720.1">
    <property type="nucleotide sequence ID" value="NZ_WWEO01000042.1"/>
</dbReference>
<dbReference type="Proteomes" id="UP000638732">
    <property type="component" value="Unassembled WGS sequence"/>
</dbReference>
<dbReference type="GO" id="GO:0006352">
    <property type="term" value="P:DNA-templated transcription initiation"/>
    <property type="evidence" value="ECO:0007669"/>
    <property type="project" value="InterPro"/>
</dbReference>
<reference evidence="2" key="1">
    <citation type="submission" date="2020-01" db="EMBL/GenBank/DDBJ databases">
        <authorList>
            <person name="Seo Y.L."/>
        </authorList>
    </citation>
    <scope>NUCLEOTIDE SEQUENCE</scope>
    <source>
        <strain evidence="2">R11</strain>
    </source>
</reference>
<sequence>MEHVLDQLPKRCRGIYILSRIENLSNTDIANQLGISRRSVENQITIAVRHIKLNIEHIAVMVITVGYYLSNK</sequence>
<reference evidence="2" key="2">
    <citation type="submission" date="2020-10" db="EMBL/GenBank/DDBJ databases">
        <title>Mucilaginibacter sp. nov., isolated from soil.</title>
        <authorList>
            <person name="Jeon C.O."/>
        </authorList>
    </citation>
    <scope>NUCLEOTIDE SEQUENCE</scope>
    <source>
        <strain evidence="2">R11</strain>
    </source>
</reference>
<proteinExistence type="predicted"/>
<keyword evidence="3" id="KW-1185">Reference proteome</keyword>
<accession>A0A965ZGU6</accession>
<dbReference type="GO" id="GO:0016987">
    <property type="term" value="F:sigma factor activity"/>
    <property type="evidence" value="ECO:0007669"/>
    <property type="project" value="InterPro"/>
</dbReference>
<dbReference type="Pfam" id="PF08281">
    <property type="entry name" value="Sigma70_r4_2"/>
    <property type="match status" value="1"/>
</dbReference>
<dbReference type="GO" id="GO:0003677">
    <property type="term" value="F:DNA binding"/>
    <property type="evidence" value="ECO:0007669"/>
    <property type="project" value="InterPro"/>
</dbReference>
<dbReference type="Gene3D" id="1.10.10.10">
    <property type="entry name" value="Winged helix-like DNA-binding domain superfamily/Winged helix DNA-binding domain"/>
    <property type="match status" value="1"/>
</dbReference>
<gene>
    <name evidence="2" type="ORF">GSY63_10245</name>
</gene>
<protein>
    <recommendedName>
        <fullName evidence="1">RNA polymerase sigma factor 70 region 4 type 2 domain-containing protein</fullName>
    </recommendedName>
</protein>
<dbReference type="EMBL" id="WWEO01000042">
    <property type="protein sequence ID" value="NCD69734.1"/>
    <property type="molecule type" value="Genomic_DNA"/>
</dbReference>
<organism evidence="2 3">
    <name type="scientific">Mucilaginibacter agri</name>
    <dbReference type="NCBI Taxonomy" id="2695265"/>
    <lineage>
        <taxon>Bacteria</taxon>
        <taxon>Pseudomonadati</taxon>
        <taxon>Bacteroidota</taxon>
        <taxon>Sphingobacteriia</taxon>
        <taxon>Sphingobacteriales</taxon>
        <taxon>Sphingobacteriaceae</taxon>
        <taxon>Mucilaginibacter</taxon>
    </lineage>
</organism>
<dbReference type="AlphaFoldDB" id="A0A965ZGU6"/>